<comment type="caution">
    <text evidence="1">The sequence shown here is derived from an EMBL/GenBank/DDBJ whole genome shotgun (WGS) entry which is preliminary data.</text>
</comment>
<evidence type="ECO:0000313" key="1">
    <source>
        <dbReference type="EMBL" id="MFD2523233.1"/>
    </source>
</evidence>
<keyword evidence="2" id="KW-1185">Reference proteome</keyword>
<protein>
    <submittedName>
        <fullName evidence="1">Uncharacterized protein</fullName>
    </submittedName>
</protein>
<sequence length="56" mass="6563">MALFNENIALPKNKHYRPDNGYGFALKNCLCHFSKPQPILVAFFQLLFFMAQFGFY</sequence>
<reference evidence="2" key="1">
    <citation type="journal article" date="2019" name="Int. J. Syst. Evol. Microbiol.">
        <title>The Global Catalogue of Microorganisms (GCM) 10K type strain sequencing project: providing services to taxonomists for standard genome sequencing and annotation.</title>
        <authorList>
            <consortium name="The Broad Institute Genomics Platform"/>
            <consortium name="The Broad Institute Genome Sequencing Center for Infectious Disease"/>
            <person name="Wu L."/>
            <person name="Ma J."/>
        </authorList>
    </citation>
    <scope>NUCLEOTIDE SEQUENCE [LARGE SCALE GENOMIC DNA]</scope>
    <source>
        <strain evidence="2">KCTC 52344</strain>
    </source>
</reference>
<gene>
    <name evidence="1" type="ORF">ACFSR2_20205</name>
</gene>
<evidence type="ECO:0000313" key="2">
    <source>
        <dbReference type="Proteomes" id="UP001597510"/>
    </source>
</evidence>
<proteinExistence type="predicted"/>
<accession>A0ABW5JDQ6</accession>
<dbReference type="Proteomes" id="UP001597510">
    <property type="component" value="Unassembled WGS sequence"/>
</dbReference>
<organism evidence="1 2">
    <name type="scientific">Emticicia soli</name>
    <dbReference type="NCBI Taxonomy" id="2027878"/>
    <lineage>
        <taxon>Bacteria</taxon>
        <taxon>Pseudomonadati</taxon>
        <taxon>Bacteroidota</taxon>
        <taxon>Cytophagia</taxon>
        <taxon>Cytophagales</taxon>
        <taxon>Leadbetterellaceae</taxon>
        <taxon>Emticicia</taxon>
    </lineage>
</organism>
<dbReference type="RefSeq" id="WP_340239205.1">
    <property type="nucleotide sequence ID" value="NZ_JBBEWC010000012.1"/>
</dbReference>
<dbReference type="EMBL" id="JBHULC010000027">
    <property type="protein sequence ID" value="MFD2523233.1"/>
    <property type="molecule type" value="Genomic_DNA"/>
</dbReference>
<name>A0ABW5JDQ6_9BACT</name>